<dbReference type="OrthoDB" id="7061974at2"/>
<proteinExistence type="predicted"/>
<accession>A0A250KVT3</accession>
<organism evidence="1 2">
    <name type="scientific">Methylocaldum marinum</name>
    <dbReference type="NCBI Taxonomy" id="1432792"/>
    <lineage>
        <taxon>Bacteria</taxon>
        <taxon>Pseudomonadati</taxon>
        <taxon>Pseudomonadota</taxon>
        <taxon>Gammaproteobacteria</taxon>
        <taxon>Methylococcales</taxon>
        <taxon>Methylococcaceae</taxon>
        <taxon>Methylocaldum</taxon>
    </lineage>
</organism>
<evidence type="ECO:0000313" key="2">
    <source>
        <dbReference type="Proteomes" id="UP000266313"/>
    </source>
</evidence>
<protein>
    <submittedName>
        <fullName evidence="1">Uncharacterized protein</fullName>
    </submittedName>
</protein>
<name>A0A250KVT3_9GAMM</name>
<dbReference type="KEGG" id="mmai:sS8_1935"/>
<dbReference type="Proteomes" id="UP000266313">
    <property type="component" value="Chromosome"/>
</dbReference>
<sequence length="221" mass="24762">MSVLLVLVILVFLVVFALLLGGYWEAPEGLRERVKELLGKKNDDPAATFRIWVDASLNDKPELRAWLLSLSEEGFKVLTRRMMAFCADLNIQLSWLVEQHIDVAPELHKAARTIVVDYLEGCCEAMRHQDGIALFNHYHKLVANPHDASYRDFRSRLFTRLISEGLAESLPPYELIMASETQRQALAAKAIRSVAAKDWNVFVPILSEVLAAGSESASAAK</sequence>
<dbReference type="EMBL" id="AP017928">
    <property type="protein sequence ID" value="BBA33889.1"/>
    <property type="molecule type" value="Genomic_DNA"/>
</dbReference>
<evidence type="ECO:0000313" key="1">
    <source>
        <dbReference type="EMBL" id="BBA33889.1"/>
    </source>
</evidence>
<gene>
    <name evidence="1" type="ORF">sS8_1935</name>
</gene>
<keyword evidence="2" id="KW-1185">Reference proteome</keyword>
<dbReference type="RefSeq" id="WP_119629413.1">
    <property type="nucleotide sequence ID" value="NZ_AP017928.1"/>
</dbReference>
<reference evidence="1 2" key="1">
    <citation type="submission" date="2016-12" db="EMBL/GenBank/DDBJ databases">
        <title>Genome sequencing of Methylocaldum marinum.</title>
        <authorList>
            <person name="Takeuchi M."/>
            <person name="Kamagata Y."/>
            <person name="Hiraoka S."/>
            <person name="Oshima K."/>
            <person name="Hattori M."/>
            <person name="Iwasaki W."/>
        </authorList>
    </citation>
    <scope>NUCLEOTIDE SEQUENCE [LARGE SCALE GENOMIC DNA]</scope>
    <source>
        <strain evidence="1 2">S8</strain>
    </source>
</reference>
<dbReference type="AlphaFoldDB" id="A0A250KVT3"/>